<organism evidence="1">
    <name type="scientific">uncultured nuHF2 cluster bacterium HF0500_39O04</name>
    <dbReference type="NCBI Taxonomy" id="723590"/>
    <lineage>
        <taxon>Bacteria</taxon>
        <taxon>environmental samples</taxon>
    </lineage>
</organism>
<reference evidence="1" key="1">
    <citation type="submission" date="2010-01" db="EMBL/GenBank/DDBJ databases">
        <title>Genome fragments of uncultured bacteria from the North Pacific subtropical Gyre.</title>
        <authorList>
            <person name="Pham V.D."/>
            <person name="Delong E.F."/>
        </authorList>
    </citation>
    <scope>NUCLEOTIDE SEQUENCE</scope>
</reference>
<protein>
    <recommendedName>
        <fullName evidence="2">AlpA family phage regulatory protein</fullName>
    </recommendedName>
</protein>
<accession>E7C698</accession>
<name>E7C698_9BACT</name>
<evidence type="ECO:0000313" key="1">
    <source>
        <dbReference type="EMBL" id="ADI22972.1"/>
    </source>
</evidence>
<proteinExistence type="predicted"/>
<evidence type="ECO:0008006" key="2">
    <source>
        <dbReference type="Google" id="ProtNLM"/>
    </source>
</evidence>
<sequence>MGLSNFLSFEQLKSRGVVNNRTQLSRLIGKCDFPPGFLLSANARRWTEEEVAEWIETRRAGSAGVQEP</sequence>
<dbReference type="AlphaFoldDB" id="E7C698"/>
<dbReference type="EMBL" id="GU568002">
    <property type="protein sequence ID" value="ADI22972.1"/>
    <property type="molecule type" value="Genomic_DNA"/>
</dbReference>